<comment type="subunit">
    <text evidence="5">Monomer. Associates with the 50S ribosomal subunit.</text>
</comment>
<comment type="caution">
    <text evidence="10">The sequence shown here is derived from an EMBL/GenBank/DDBJ whole genome shotgun (WGS) entry which is preliminary data.</text>
</comment>
<evidence type="ECO:0000313" key="11">
    <source>
        <dbReference type="Proteomes" id="UP000011021"/>
    </source>
</evidence>
<feature type="binding site" evidence="6">
    <location>
        <begin position="216"/>
        <end position="220"/>
    </location>
    <ligand>
        <name>GTP</name>
        <dbReference type="ChEBI" id="CHEBI:37565"/>
    </ligand>
</feature>
<evidence type="ECO:0000256" key="8">
    <source>
        <dbReference type="SAM" id="MobiDB-lite"/>
    </source>
</evidence>
<dbReference type="Proteomes" id="UP000011021">
    <property type="component" value="Unassembled WGS sequence"/>
</dbReference>
<keyword evidence="5" id="KW-0963">Cytoplasm</keyword>
<dbReference type="InterPro" id="IPR032305">
    <property type="entry name" value="GTP-bd_M"/>
</dbReference>
<feature type="binding site" evidence="7">
    <location>
        <position position="198"/>
    </location>
    <ligand>
        <name>Mg(2+)</name>
        <dbReference type="ChEBI" id="CHEBI:18420"/>
    </ligand>
</feature>
<evidence type="ECO:0000256" key="5">
    <source>
        <dbReference type="HAMAP-Rule" id="MF_00900"/>
    </source>
</evidence>
<dbReference type="EMBL" id="AEQP01000003">
    <property type="protein sequence ID" value="EFV95373.1"/>
    <property type="molecule type" value="Genomic_DNA"/>
</dbReference>
<evidence type="ECO:0000256" key="6">
    <source>
        <dbReference type="PIRSR" id="PIRSR006809-1"/>
    </source>
</evidence>
<feature type="binding site" evidence="7">
    <location>
        <position position="218"/>
    </location>
    <ligand>
        <name>Mg(2+)</name>
        <dbReference type="ChEBI" id="CHEBI:18420"/>
    </ligand>
</feature>
<dbReference type="InterPro" id="IPR016496">
    <property type="entry name" value="GTPase_HflX"/>
</dbReference>
<gene>
    <name evidence="5 10" type="primary">hflX</name>
    <name evidence="10" type="ORF">HMPREF0551_0861</name>
</gene>
<dbReference type="InterPro" id="IPR025121">
    <property type="entry name" value="GTPase_HflX_N"/>
</dbReference>
<sequence>MATQGERLEAHDLDELDALARSAGLQPVLREVLRRNRPDPALYLGSGAAERIADQLRTERVGLVLFDHAISAIQQRNLERLWKVQVADRTELIIEIFSQRARSTEGKLQVELARMQHQASRLVRMWSHLERQRGGIGVRGGPGETQLELDRRMLDDKIRRLRTRLQKVDRQRRTRRRARQRGEALRVSLIGYTNAGKSTLFNRLTRAGALAADQLFATLDPLTRRLGLGNGLEVVLSDTVGFIRNLPHGLVAAFRATLEETAEADLLLHVVDAGSPDRERQIEAVNQVIAEIGAGEVEQLMIYNKIDLTGNVPEVRLDPYGRISGLALSAGTGAGVDALRDLLRERAQARAQAVDETAWYGDEAFTAEAPDPSDVSDEADPSADEDGPDHPSS</sequence>
<feature type="binding site" evidence="6">
    <location>
        <begin position="238"/>
        <end position="241"/>
    </location>
    <ligand>
        <name>GTP</name>
        <dbReference type="ChEBI" id="CHEBI:37565"/>
    </ligand>
</feature>
<dbReference type="InterPro" id="IPR042108">
    <property type="entry name" value="GTPase_HflX_N_sf"/>
</dbReference>
<comment type="subcellular location">
    <subcellularLocation>
        <location evidence="5">Cytoplasm</location>
    </subcellularLocation>
    <text evidence="5">May associate with membranes.</text>
</comment>
<protein>
    <recommendedName>
        <fullName evidence="5">GTPase HflX</fullName>
    </recommendedName>
    <alternativeName>
        <fullName evidence="5">GTP-binding protein HflX</fullName>
    </alternativeName>
</protein>
<feature type="domain" description="Hflx-type G" evidence="9">
    <location>
        <begin position="185"/>
        <end position="351"/>
    </location>
</feature>
<keyword evidence="1 7" id="KW-0479">Metal-binding</keyword>
<evidence type="ECO:0000256" key="7">
    <source>
        <dbReference type="PIRSR" id="PIRSR006809-2"/>
    </source>
</evidence>
<dbReference type="Pfam" id="PF01926">
    <property type="entry name" value="MMR_HSR1"/>
    <property type="match status" value="1"/>
</dbReference>
<dbReference type="STRING" id="887898.HMPREF0551_0861"/>
<dbReference type="eggNOG" id="COG2262">
    <property type="taxonomic scope" value="Bacteria"/>
</dbReference>
<feature type="binding site" evidence="6">
    <location>
        <begin position="191"/>
        <end position="198"/>
    </location>
    <ligand>
        <name>GTP</name>
        <dbReference type="ChEBI" id="CHEBI:37565"/>
    </ligand>
</feature>
<comment type="similarity">
    <text evidence="5">Belongs to the TRAFAC class OBG-HflX-like GTPase superfamily. HflX GTPase family.</text>
</comment>
<evidence type="ECO:0000256" key="3">
    <source>
        <dbReference type="ARBA" id="ARBA00022842"/>
    </source>
</evidence>
<dbReference type="GO" id="GO:0046872">
    <property type="term" value="F:metal ion binding"/>
    <property type="evidence" value="ECO:0007669"/>
    <property type="project" value="UniProtKB-KW"/>
</dbReference>
<keyword evidence="2 5" id="KW-0547">Nucleotide-binding</keyword>
<comment type="function">
    <text evidence="5">GTPase that associates with the 50S ribosomal subunit and may have a role during protein synthesis or ribosome biogenesis.</text>
</comment>
<dbReference type="PRINTS" id="PR00326">
    <property type="entry name" value="GTP1OBG"/>
</dbReference>
<dbReference type="CDD" id="cd01878">
    <property type="entry name" value="HflX"/>
    <property type="match status" value="1"/>
</dbReference>
<feature type="compositionally biased region" description="Acidic residues" evidence="8">
    <location>
        <begin position="374"/>
        <end position="387"/>
    </location>
</feature>
<dbReference type="PIRSF" id="PIRSF006809">
    <property type="entry name" value="GTP-binding_hflX_prd"/>
    <property type="match status" value="1"/>
</dbReference>
<dbReference type="GO" id="GO:0003924">
    <property type="term" value="F:GTPase activity"/>
    <property type="evidence" value="ECO:0007669"/>
    <property type="project" value="UniProtKB-UniRule"/>
</dbReference>
<proteinExistence type="inferred from homology"/>
<dbReference type="Gene3D" id="6.10.250.2860">
    <property type="match status" value="1"/>
</dbReference>
<dbReference type="PROSITE" id="PS51705">
    <property type="entry name" value="G_HFLX"/>
    <property type="match status" value="1"/>
</dbReference>
<dbReference type="AlphaFoldDB" id="E7RVP0"/>
<dbReference type="HOGENOM" id="CLU_019597_2_1_4"/>
<dbReference type="Pfam" id="PF13167">
    <property type="entry name" value="GTP-bdg_N"/>
    <property type="match status" value="1"/>
</dbReference>
<dbReference type="Gene3D" id="3.40.50.11060">
    <property type="entry name" value="GTPase HflX, N-terminal domain"/>
    <property type="match status" value="1"/>
</dbReference>
<evidence type="ECO:0000256" key="1">
    <source>
        <dbReference type="ARBA" id="ARBA00022723"/>
    </source>
</evidence>
<feature type="binding site" evidence="6">
    <location>
        <begin position="304"/>
        <end position="307"/>
    </location>
    <ligand>
        <name>GTP</name>
        <dbReference type="ChEBI" id="CHEBI:37565"/>
    </ligand>
</feature>
<dbReference type="HAMAP" id="MF_00900">
    <property type="entry name" value="GTPase_HflX"/>
    <property type="match status" value="1"/>
</dbReference>
<dbReference type="Gene3D" id="3.40.50.300">
    <property type="entry name" value="P-loop containing nucleotide triphosphate hydrolases"/>
    <property type="match status" value="1"/>
</dbReference>
<dbReference type="InterPro" id="IPR006073">
    <property type="entry name" value="GTP-bd"/>
</dbReference>
<dbReference type="InterPro" id="IPR027417">
    <property type="entry name" value="P-loop_NTPase"/>
</dbReference>
<dbReference type="GO" id="GO:0005737">
    <property type="term" value="C:cytoplasm"/>
    <property type="evidence" value="ECO:0007669"/>
    <property type="project" value="UniProtKB-SubCell"/>
</dbReference>
<dbReference type="PANTHER" id="PTHR10229">
    <property type="entry name" value="GTP-BINDING PROTEIN HFLX"/>
    <property type="match status" value="1"/>
</dbReference>
<dbReference type="SUPFAM" id="SSF52540">
    <property type="entry name" value="P-loop containing nucleoside triphosphate hydrolases"/>
    <property type="match status" value="1"/>
</dbReference>
<keyword evidence="4 5" id="KW-0342">GTP-binding</keyword>
<dbReference type="FunFam" id="3.40.50.300:FF:000173">
    <property type="entry name" value="GTPase HflX"/>
    <property type="match status" value="1"/>
</dbReference>
<name>E7RVP0_9BURK</name>
<comment type="cofactor">
    <cofactor evidence="7">
        <name>Mg(2+)</name>
        <dbReference type="ChEBI" id="CHEBI:18420"/>
    </cofactor>
</comment>
<keyword evidence="3 7" id="KW-0460">Magnesium</keyword>
<dbReference type="Pfam" id="PF16360">
    <property type="entry name" value="GTP-bdg_M"/>
    <property type="match status" value="1"/>
</dbReference>
<reference evidence="10 11" key="1">
    <citation type="submission" date="2010-12" db="EMBL/GenBank/DDBJ databases">
        <authorList>
            <person name="Muzny D."/>
            <person name="Qin X."/>
            <person name="Deng J."/>
            <person name="Jiang H."/>
            <person name="Liu Y."/>
            <person name="Qu J."/>
            <person name="Song X.-Z."/>
            <person name="Zhang L."/>
            <person name="Thornton R."/>
            <person name="Coyle M."/>
            <person name="Francisco L."/>
            <person name="Jackson L."/>
            <person name="Javaid M."/>
            <person name="Korchina V."/>
            <person name="Kovar C."/>
            <person name="Mata R."/>
            <person name="Mathew T."/>
            <person name="Ngo R."/>
            <person name="Nguyen L."/>
            <person name="Nguyen N."/>
            <person name="Okwuonu G."/>
            <person name="Ongeri F."/>
            <person name="Pham C."/>
            <person name="Simmons D."/>
            <person name="Wilczek-Boney K."/>
            <person name="Hale W."/>
            <person name="Jakkamsetti A."/>
            <person name="Pham P."/>
            <person name="Ruth R."/>
            <person name="San Lucas F."/>
            <person name="Warren J."/>
            <person name="Zhang J."/>
            <person name="Zhao Z."/>
            <person name="Zhou C."/>
            <person name="Zhu D."/>
            <person name="Lee S."/>
            <person name="Bess C."/>
            <person name="Blankenburg K."/>
            <person name="Forbes L."/>
            <person name="Fu Q."/>
            <person name="Gubbala S."/>
            <person name="Hirani K."/>
            <person name="Jayaseelan J.C."/>
            <person name="Lara F."/>
            <person name="Munidasa M."/>
            <person name="Palculict T."/>
            <person name="Patil S."/>
            <person name="Pu L.-L."/>
            <person name="Saada N."/>
            <person name="Tang L."/>
            <person name="Weissenberger G."/>
            <person name="Zhu Y."/>
            <person name="Hemphill L."/>
            <person name="Shang Y."/>
            <person name="Youmans B."/>
            <person name="Ayvaz T."/>
            <person name="Ross M."/>
            <person name="Santibanez J."/>
            <person name="Aqrawi P."/>
            <person name="Gross S."/>
            <person name="Joshi V."/>
            <person name="Fowler G."/>
            <person name="Nazareth L."/>
            <person name="Reid J."/>
            <person name="Worley K."/>
            <person name="Petrosino J."/>
            <person name="Highlander S."/>
            <person name="Gibbs R."/>
        </authorList>
    </citation>
    <scope>NUCLEOTIDE SEQUENCE [LARGE SCALE GENOMIC DNA]</scope>
    <source>
        <strain evidence="10 11">ATCC 51599</strain>
    </source>
</reference>
<evidence type="ECO:0000259" key="9">
    <source>
        <dbReference type="PROSITE" id="PS51705"/>
    </source>
</evidence>
<dbReference type="GO" id="GO:0005525">
    <property type="term" value="F:GTP binding"/>
    <property type="evidence" value="ECO:0007669"/>
    <property type="project" value="UniProtKB-UniRule"/>
</dbReference>
<dbReference type="NCBIfam" id="TIGR03156">
    <property type="entry name" value="GTP_HflX"/>
    <property type="match status" value="1"/>
</dbReference>
<dbReference type="PANTHER" id="PTHR10229:SF0">
    <property type="entry name" value="GTP-BINDING PROTEIN 6-RELATED"/>
    <property type="match status" value="1"/>
</dbReference>
<evidence type="ECO:0000256" key="4">
    <source>
        <dbReference type="ARBA" id="ARBA00023134"/>
    </source>
</evidence>
<dbReference type="GO" id="GO:0043022">
    <property type="term" value="F:ribosome binding"/>
    <property type="evidence" value="ECO:0007669"/>
    <property type="project" value="TreeGrafter"/>
</dbReference>
<accession>E7RVP0</accession>
<evidence type="ECO:0000313" key="10">
    <source>
        <dbReference type="EMBL" id="EFV95373.1"/>
    </source>
</evidence>
<organism evidence="10 11">
    <name type="scientific">Lautropia mirabilis ATCC 51599</name>
    <dbReference type="NCBI Taxonomy" id="887898"/>
    <lineage>
        <taxon>Bacteria</taxon>
        <taxon>Pseudomonadati</taxon>
        <taxon>Pseudomonadota</taxon>
        <taxon>Betaproteobacteria</taxon>
        <taxon>Burkholderiales</taxon>
        <taxon>Burkholderiaceae</taxon>
        <taxon>Lautropia</taxon>
    </lineage>
</organism>
<dbReference type="InterPro" id="IPR030394">
    <property type="entry name" value="G_HFLX_dom"/>
</dbReference>
<evidence type="ECO:0000256" key="2">
    <source>
        <dbReference type="ARBA" id="ARBA00022741"/>
    </source>
</evidence>
<feature type="region of interest" description="Disordered" evidence="8">
    <location>
        <begin position="355"/>
        <end position="393"/>
    </location>
</feature>
<keyword evidence="11" id="KW-1185">Reference proteome</keyword>